<organism evidence="3 4">
    <name type="scientific">Streptomyces violaceoruber</name>
    <dbReference type="NCBI Taxonomy" id="1935"/>
    <lineage>
        <taxon>Bacteria</taxon>
        <taxon>Bacillati</taxon>
        <taxon>Actinomycetota</taxon>
        <taxon>Actinomycetes</taxon>
        <taxon>Kitasatosporales</taxon>
        <taxon>Streptomycetaceae</taxon>
        <taxon>Streptomyces</taxon>
        <taxon>Streptomyces violaceoruber group</taxon>
    </lineage>
</organism>
<reference evidence="3 4" key="1">
    <citation type="submission" date="2017-03" db="EMBL/GenBank/DDBJ databases">
        <title>Complete Genome Sequence of a natural compounds producer, Streptomyces violaceus S21.</title>
        <authorList>
            <person name="Zhong C."/>
            <person name="Zhao Z."/>
            <person name="Fu J."/>
            <person name="Zong G."/>
            <person name="Qin R."/>
            <person name="Cao G."/>
        </authorList>
    </citation>
    <scope>NUCLEOTIDE SEQUENCE [LARGE SCALE GENOMIC DNA]</scope>
    <source>
        <strain evidence="3 4">S21</strain>
    </source>
</reference>
<feature type="region of interest" description="Disordered" evidence="1">
    <location>
        <begin position="1"/>
        <end position="22"/>
    </location>
</feature>
<feature type="domain" description="Methyltransferase type 11" evidence="2">
    <location>
        <begin position="76"/>
        <end position="163"/>
    </location>
</feature>
<dbReference type="CDD" id="cd02440">
    <property type="entry name" value="AdoMet_MTases"/>
    <property type="match status" value="1"/>
</dbReference>
<proteinExistence type="predicted"/>
<dbReference type="EMBL" id="CP020570">
    <property type="protein sequence ID" value="ARF64002.1"/>
    <property type="molecule type" value="Genomic_DNA"/>
</dbReference>
<dbReference type="Proteomes" id="UP000192445">
    <property type="component" value="Chromosome"/>
</dbReference>
<evidence type="ECO:0000256" key="1">
    <source>
        <dbReference type="SAM" id="MobiDB-lite"/>
    </source>
</evidence>
<keyword evidence="3" id="KW-0489">Methyltransferase</keyword>
<protein>
    <submittedName>
        <fullName evidence="3">SAM-dependent methyltransferase</fullName>
    </submittedName>
</protein>
<dbReference type="InterPro" id="IPR013216">
    <property type="entry name" value="Methyltransf_11"/>
</dbReference>
<dbReference type="OrthoDB" id="9795864at2"/>
<dbReference type="Pfam" id="PF08241">
    <property type="entry name" value="Methyltransf_11"/>
    <property type="match status" value="1"/>
</dbReference>
<name>A0A1V0UGA8_STRVN</name>
<feature type="compositionally biased region" description="Pro residues" evidence="1">
    <location>
        <begin position="1"/>
        <end position="16"/>
    </location>
</feature>
<dbReference type="GO" id="GO:0008757">
    <property type="term" value="F:S-adenosylmethionine-dependent methyltransferase activity"/>
    <property type="evidence" value="ECO:0007669"/>
    <property type="project" value="InterPro"/>
</dbReference>
<dbReference type="InterPro" id="IPR029063">
    <property type="entry name" value="SAM-dependent_MTases_sf"/>
</dbReference>
<dbReference type="STRING" id="1935.B1H20_23465"/>
<dbReference type="AlphaFoldDB" id="A0A1V0UGA8"/>
<evidence type="ECO:0000313" key="3">
    <source>
        <dbReference type="EMBL" id="ARF64002.1"/>
    </source>
</evidence>
<evidence type="ECO:0000313" key="4">
    <source>
        <dbReference type="Proteomes" id="UP000192445"/>
    </source>
</evidence>
<dbReference type="PANTHER" id="PTHR43460:SF1">
    <property type="entry name" value="METHYLTRANSFERASE TYPE 11 DOMAIN-CONTAINING PROTEIN"/>
    <property type="match status" value="1"/>
</dbReference>
<dbReference type="SUPFAM" id="SSF53335">
    <property type="entry name" value="S-adenosyl-L-methionine-dependent methyltransferases"/>
    <property type="match status" value="1"/>
</dbReference>
<dbReference type="KEGG" id="svu:B1H20_23465"/>
<accession>A0A1V0UGA8</accession>
<dbReference type="Gene3D" id="3.40.50.150">
    <property type="entry name" value="Vaccinia Virus protein VP39"/>
    <property type="match status" value="1"/>
</dbReference>
<dbReference type="InterPro" id="IPR052939">
    <property type="entry name" value="23S_rRNA_MeTrnsfrase_RlmA"/>
</dbReference>
<dbReference type="RefSeq" id="WP_083193218.1">
    <property type="nucleotide sequence ID" value="NZ_CP020570.1"/>
</dbReference>
<evidence type="ECO:0000259" key="2">
    <source>
        <dbReference type="Pfam" id="PF08241"/>
    </source>
</evidence>
<keyword evidence="3" id="KW-0808">Transferase</keyword>
<sequence length="276" mass="30371">MSERPPPPPDPAPEEPPAFASAASRDRFEALVAEADAVSVDGWDFSWLDGRATEQRPSWEYARAMADRLGRARAALDLQTGGGEVLASAPKLPPVTVATEAWPPNVARATALLHPLGAAVVADEDEPPLPFADAAFDLVVSRHPVTTWWEEIARVLTPGGTYFSQQVGPASVFELVEYFLGPQPAEIRRARHPDDARAAATAAGLDVVNLRFEELRTEFYDIGAVVYFLRKVIWMVPGFTVEQYRPRLAALHRRIEEEGPFLAHTTRFLIEARKPG</sequence>
<dbReference type="PANTHER" id="PTHR43460">
    <property type="entry name" value="METHYLTRANSFERASE"/>
    <property type="match status" value="1"/>
</dbReference>
<gene>
    <name evidence="3" type="ORF">B1H20_23465</name>
</gene>
<dbReference type="GO" id="GO:0032259">
    <property type="term" value="P:methylation"/>
    <property type="evidence" value="ECO:0007669"/>
    <property type="project" value="UniProtKB-KW"/>
</dbReference>